<name>A0A4D6X6S8_PSEPU</name>
<feature type="compositionally biased region" description="Polar residues" evidence="1">
    <location>
        <begin position="60"/>
        <end position="73"/>
    </location>
</feature>
<gene>
    <name evidence="2" type="ORF">E6B08_10280</name>
</gene>
<evidence type="ECO:0000313" key="3">
    <source>
        <dbReference type="Proteomes" id="UP000298551"/>
    </source>
</evidence>
<dbReference type="Proteomes" id="UP000298551">
    <property type="component" value="Chromosome"/>
</dbReference>
<proteinExistence type="predicted"/>
<accession>A0A4D6X6S8</accession>
<dbReference type="EMBL" id="CP039371">
    <property type="protein sequence ID" value="QCI11733.1"/>
    <property type="molecule type" value="Genomic_DNA"/>
</dbReference>
<protein>
    <submittedName>
        <fullName evidence="2">Uncharacterized protein</fullName>
    </submittedName>
</protein>
<evidence type="ECO:0000313" key="2">
    <source>
        <dbReference type="EMBL" id="QCI11733.1"/>
    </source>
</evidence>
<sequence length="96" mass="10455">MCIALAPKGAAVQPNRDTRPLPQGNAISCGSGLVSRLGRKAPPPPRRQKKAPDQAGAHRQPTNQPANRLSNTWHALPSERFSVPQGCRRTWVLMPM</sequence>
<feature type="region of interest" description="Disordered" evidence="1">
    <location>
        <begin position="1"/>
        <end position="75"/>
    </location>
</feature>
<organism evidence="2 3">
    <name type="scientific">Pseudomonas putida</name>
    <name type="common">Arthrobacter siderocapsulatus</name>
    <dbReference type="NCBI Taxonomy" id="303"/>
    <lineage>
        <taxon>Bacteria</taxon>
        <taxon>Pseudomonadati</taxon>
        <taxon>Pseudomonadota</taxon>
        <taxon>Gammaproteobacteria</taxon>
        <taxon>Pseudomonadales</taxon>
        <taxon>Pseudomonadaceae</taxon>
        <taxon>Pseudomonas</taxon>
    </lineage>
</organism>
<evidence type="ECO:0000256" key="1">
    <source>
        <dbReference type="SAM" id="MobiDB-lite"/>
    </source>
</evidence>
<reference evidence="3" key="1">
    <citation type="submission" date="2019-04" db="EMBL/GenBank/DDBJ databases">
        <title>Genome sequence of Pseudomonas putida 1290, an auxin catabolizing strain.</title>
        <authorList>
            <person name="Laird T.S."/>
            <person name="Leveau J.H.J."/>
        </authorList>
    </citation>
    <scope>NUCLEOTIDE SEQUENCE [LARGE SCALE GENOMIC DNA]</scope>
    <source>
        <strain evidence="3">1290</strain>
    </source>
</reference>
<dbReference type="AlphaFoldDB" id="A0A4D6X6S8"/>